<name>I0Z3Q6_COCSC</name>
<dbReference type="RefSeq" id="XP_005649819.1">
    <property type="nucleotide sequence ID" value="XM_005649762.1"/>
</dbReference>
<keyword evidence="10" id="KW-1185">Reference proteome</keyword>
<comment type="caution">
    <text evidence="9">The sequence shown here is derived from an EMBL/GenBank/DDBJ whole genome shotgun (WGS) entry which is preliminary data.</text>
</comment>
<evidence type="ECO:0000313" key="9">
    <source>
        <dbReference type="EMBL" id="EIE25275.1"/>
    </source>
</evidence>
<feature type="transmembrane region" description="Helical" evidence="8">
    <location>
        <begin position="62"/>
        <end position="80"/>
    </location>
</feature>
<keyword evidence="6 8" id="KW-1133">Transmembrane helix</keyword>
<keyword evidence="5 8" id="KW-0812">Transmembrane</keyword>
<feature type="transmembrane region" description="Helical" evidence="8">
    <location>
        <begin position="92"/>
        <end position="111"/>
    </location>
</feature>
<evidence type="ECO:0000256" key="8">
    <source>
        <dbReference type="SAM" id="Phobius"/>
    </source>
</evidence>
<dbReference type="eggNOG" id="ENOG502QSPD">
    <property type="taxonomic scope" value="Eukaryota"/>
</dbReference>
<evidence type="ECO:0000313" key="10">
    <source>
        <dbReference type="Proteomes" id="UP000007264"/>
    </source>
</evidence>
<accession>I0Z3Q6</accession>
<dbReference type="Gene3D" id="1.20.1740.10">
    <property type="entry name" value="Amino acid/polyamine transporter I"/>
    <property type="match status" value="1"/>
</dbReference>
<keyword evidence="7 8" id="KW-0472">Membrane</keyword>
<dbReference type="PANTHER" id="PTHR32195:SF26">
    <property type="entry name" value="TRYPTOPHAN OR TYROSINE TRANSPORTER PROTEIN"/>
    <property type="match status" value="1"/>
</dbReference>
<dbReference type="GO" id="GO:0003333">
    <property type="term" value="P:amino acid transmembrane transport"/>
    <property type="evidence" value="ECO:0007669"/>
    <property type="project" value="InterPro"/>
</dbReference>
<evidence type="ECO:0000256" key="3">
    <source>
        <dbReference type="ARBA" id="ARBA00022475"/>
    </source>
</evidence>
<keyword evidence="4" id="KW-0997">Cell inner membrane</keyword>
<evidence type="ECO:0000256" key="2">
    <source>
        <dbReference type="ARBA" id="ARBA00022448"/>
    </source>
</evidence>
<evidence type="ECO:0000256" key="1">
    <source>
        <dbReference type="ARBA" id="ARBA00004429"/>
    </source>
</evidence>
<gene>
    <name evidence="9" type="ORF">COCSUDRAFT_52816</name>
</gene>
<proteinExistence type="predicted"/>
<evidence type="ECO:0000256" key="6">
    <source>
        <dbReference type="ARBA" id="ARBA00022989"/>
    </source>
</evidence>
<evidence type="ECO:0000256" key="5">
    <source>
        <dbReference type="ARBA" id="ARBA00022692"/>
    </source>
</evidence>
<feature type="transmembrane region" description="Helical" evidence="8">
    <location>
        <begin position="271"/>
        <end position="289"/>
    </location>
</feature>
<feature type="transmembrane region" description="Helical" evidence="8">
    <location>
        <begin position="123"/>
        <end position="146"/>
    </location>
</feature>
<dbReference type="GO" id="GO:0005886">
    <property type="term" value="C:plasma membrane"/>
    <property type="evidence" value="ECO:0007669"/>
    <property type="project" value="UniProtKB-SubCell"/>
</dbReference>
<comment type="subcellular location">
    <subcellularLocation>
        <location evidence="1">Cell inner membrane</location>
        <topology evidence="1">Multi-pass membrane protein</topology>
    </subcellularLocation>
</comment>
<feature type="transmembrane region" description="Helical" evidence="8">
    <location>
        <begin position="201"/>
        <end position="226"/>
    </location>
</feature>
<dbReference type="STRING" id="574566.I0Z3Q6"/>
<dbReference type="OrthoDB" id="204942at2759"/>
<dbReference type="AlphaFoldDB" id="I0Z3Q6"/>
<dbReference type="Pfam" id="PF03222">
    <property type="entry name" value="Trp_Tyr_perm"/>
    <property type="match status" value="1"/>
</dbReference>
<dbReference type="EMBL" id="AGSI01000004">
    <property type="protein sequence ID" value="EIE25275.1"/>
    <property type="molecule type" value="Genomic_DNA"/>
</dbReference>
<keyword evidence="2" id="KW-0813">Transport</keyword>
<feature type="transmembrane region" description="Helical" evidence="8">
    <location>
        <begin position="301"/>
        <end position="323"/>
    </location>
</feature>
<reference evidence="9 10" key="1">
    <citation type="journal article" date="2012" name="Genome Biol.">
        <title>The genome of the polar eukaryotic microalga coccomyxa subellipsoidea reveals traits of cold adaptation.</title>
        <authorList>
            <person name="Blanc G."/>
            <person name="Agarkova I."/>
            <person name="Grimwood J."/>
            <person name="Kuo A."/>
            <person name="Brueggeman A."/>
            <person name="Dunigan D."/>
            <person name="Gurnon J."/>
            <person name="Ladunga I."/>
            <person name="Lindquist E."/>
            <person name="Lucas S."/>
            <person name="Pangilinan J."/>
            <person name="Proschold T."/>
            <person name="Salamov A."/>
            <person name="Schmutz J."/>
            <person name="Weeks D."/>
            <person name="Yamada T."/>
            <person name="Claverie J.M."/>
            <person name="Grigoriev I."/>
            <person name="Van Etten J."/>
            <person name="Lomsadze A."/>
            <person name="Borodovsky M."/>
        </authorList>
    </citation>
    <scope>NUCLEOTIDE SEQUENCE [LARGE SCALE GENOMIC DNA]</scope>
    <source>
        <strain evidence="9 10">C-169</strain>
    </source>
</reference>
<feature type="transmembrane region" description="Helical" evidence="8">
    <location>
        <begin position="246"/>
        <end position="265"/>
    </location>
</feature>
<keyword evidence="3" id="KW-1003">Cell membrane</keyword>
<evidence type="ECO:0000256" key="4">
    <source>
        <dbReference type="ARBA" id="ARBA00022519"/>
    </source>
</evidence>
<sequence length="335" mass="35099">MCELGQGGVSITSIAQATLGRTGARVTSAAYLLLHYSLLVAYTAKSGDLCKDLLGGSAGTPALLWSIPFCGTLAAGCYFLKARDLDRGNGILLAAVLLSFMGLLGLTSGQINSANLTHSNWKAVPATLPVLSLAFVYQNVVPIICSRLEGDIDKVRKSIVYGLSIPLVMFVVWNGAILGSLDTLARNGKSDPLELLSQQSPSVGILIQVFSLLAIATSYIGFVLGLADFLSDLLKLPSGQQNRVPFMLTVLPPFALAAVFPDLFFKALDLAGTYGVLSLFGVLPAAAVWSQRSSNTQFSGYKAVCGGNFTLLATGALAGGIILNQLTNALHAMLP</sequence>
<protein>
    <submittedName>
        <fullName evidence="9">Aromatic amino acid permease</fullName>
    </submittedName>
</protein>
<dbReference type="Proteomes" id="UP000007264">
    <property type="component" value="Unassembled WGS sequence"/>
</dbReference>
<dbReference type="KEGG" id="csl:COCSUDRAFT_52816"/>
<feature type="transmembrane region" description="Helical" evidence="8">
    <location>
        <begin position="158"/>
        <end position="181"/>
    </location>
</feature>
<dbReference type="GeneID" id="17043277"/>
<dbReference type="PANTHER" id="PTHR32195">
    <property type="entry name" value="OS07G0662800 PROTEIN"/>
    <property type="match status" value="1"/>
</dbReference>
<dbReference type="InterPro" id="IPR018227">
    <property type="entry name" value="Amino_acid_transport_2"/>
</dbReference>
<organism evidence="9 10">
    <name type="scientific">Coccomyxa subellipsoidea (strain C-169)</name>
    <name type="common">Green microalga</name>
    <dbReference type="NCBI Taxonomy" id="574566"/>
    <lineage>
        <taxon>Eukaryota</taxon>
        <taxon>Viridiplantae</taxon>
        <taxon>Chlorophyta</taxon>
        <taxon>core chlorophytes</taxon>
        <taxon>Trebouxiophyceae</taxon>
        <taxon>Trebouxiophyceae incertae sedis</taxon>
        <taxon>Coccomyxaceae</taxon>
        <taxon>Coccomyxa</taxon>
        <taxon>Coccomyxa subellipsoidea</taxon>
    </lineage>
</organism>
<evidence type="ECO:0000256" key="7">
    <source>
        <dbReference type="ARBA" id="ARBA00023136"/>
    </source>
</evidence>